<feature type="region of interest" description="Disordered" evidence="1">
    <location>
        <begin position="654"/>
        <end position="690"/>
    </location>
</feature>
<dbReference type="InterPro" id="IPR039448">
    <property type="entry name" value="Beta_helix"/>
</dbReference>
<dbReference type="SUPFAM" id="SSF82215">
    <property type="entry name" value="C-terminal autoproteolytic domain of nucleoporin nup98"/>
    <property type="match status" value="1"/>
</dbReference>
<evidence type="ECO:0008006" key="6">
    <source>
        <dbReference type="Google" id="ProtNLM"/>
    </source>
</evidence>
<dbReference type="InterPro" id="IPR011050">
    <property type="entry name" value="Pectin_lyase_fold/virulence"/>
</dbReference>
<protein>
    <recommendedName>
        <fullName evidence="6">Periplasmic copper-binding protein NosD beta helix domain-containing protein</fullName>
    </recommendedName>
</protein>
<evidence type="ECO:0000256" key="1">
    <source>
        <dbReference type="SAM" id="MobiDB-lite"/>
    </source>
</evidence>
<dbReference type="SUPFAM" id="SSF51126">
    <property type="entry name" value="Pectin lyase-like"/>
    <property type="match status" value="2"/>
</dbReference>
<dbReference type="InterPro" id="IPR006626">
    <property type="entry name" value="PbH1"/>
</dbReference>
<organism evidence="4 5">
    <name type="scientific">Aerophobetes bacterium</name>
    <dbReference type="NCBI Taxonomy" id="2030807"/>
    <lineage>
        <taxon>Bacteria</taxon>
        <taxon>Candidatus Aerophobota</taxon>
    </lineage>
</organism>
<reference evidence="4 5" key="1">
    <citation type="submission" date="2018-06" db="EMBL/GenBank/DDBJ databases">
        <title>Extensive metabolic versatility and redundancy in microbially diverse, dynamic hydrothermal sediments.</title>
        <authorList>
            <person name="Dombrowski N."/>
            <person name="Teske A."/>
            <person name="Baker B.J."/>
        </authorList>
    </citation>
    <scope>NUCLEOTIDE SEQUENCE [LARGE SCALE GENOMIC DNA]</scope>
    <source>
        <strain evidence="4">B3_G15</strain>
    </source>
</reference>
<evidence type="ECO:0000259" key="2">
    <source>
        <dbReference type="Pfam" id="PF05048"/>
    </source>
</evidence>
<dbReference type="InterPro" id="IPR036903">
    <property type="entry name" value="Nup98_auto-Pept-S59_dom_sf"/>
</dbReference>
<evidence type="ECO:0000313" key="5">
    <source>
        <dbReference type="Proteomes" id="UP000280417"/>
    </source>
</evidence>
<dbReference type="Proteomes" id="UP000280417">
    <property type="component" value="Unassembled WGS sequence"/>
</dbReference>
<proteinExistence type="predicted"/>
<dbReference type="NCBIfam" id="TIGR03804">
    <property type="entry name" value="para_beta_helix"/>
    <property type="match status" value="3"/>
</dbReference>
<evidence type="ECO:0000313" key="4">
    <source>
        <dbReference type="EMBL" id="RLE12947.1"/>
    </source>
</evidence>
<evidence type="ECO:0000259" key="3">
    <source>
        <dbReference type="Pfam" id="PF13229"/>
    </source>
</evidence>
<dbReference type="InterPro" id="IPR007742">
    <property type="entry name" value="NosD_dom"/>
</dbReference>
<name>A0A662DEJ9_UNCAE</name>
<dbReference type="Gene3D" id="2.60.40.10">
    <property type="entry name" value="Immunoglobulins"/>
    <property type="match status" value="1"/>
</dbReference>
<dbReference type="EMBL" id="QMQA01000127">
    <property type="protein sequence ID" value="RLE12947.1"/>
    <property type="molecule type" value="Genomic_DNA"/>
</dbReference>
<dbReference type="InterPro" id="IPR022441">
    <property type="entry name" value="Para_beta_helix_rpt-2"/>
</dbReference>
<sequence length="1515" mass="166764">IFDCQGHTISGDGDDYGYGIWLNDSDSGSNNNTIKNCGNISYFRYGIYLYYSDNNTLTNITLYDNYYDGIRLFYSDQNTLTNITSNYNSEYGIYLFRSSSNTLQDITLQENDRYDFYIYASSDSECNNLLQNITGSGGRPIEYYNYSVNLQDKTLSELILCNADNSTLTNITIIGSSTKKNNMLYISRTENTILSQINSSYNYRGIYLDSSSSNILTNITVNYNSDDGIYIYQSNNNSLTTITANYNYDKGILLDGDSDYNNITSSIITNNAKGISFHAIGGDVNWDPEYNCIYNNFFNNTQNIEIGDYIDNPNYFFNTSLNCSGQTNIIGGPCIGGNFWAKPDNTGFSQTCSDQDGNGICDSEYTISTDYSWAKDYLPLSPTPIHIELQSPADNAEINTTKPSFTFTVYDVYSTTFSCTLWINRTDTGSGTPQPCDENTSVLNNTLTTLTANSSLLKGSYDWWISCTNAYAKQNQSEIRRITILLTHLILFWDNETVDAPEGWTCISCSPGDPFYERLPRGNENYGATGGSETHTHAVIYVSETAGADTVSGRSGTDYYPSSADHTHGGISSYSVSNATSLPSYRSLKVIVYDNGIPTTIPAGAIAIFNESIPPGWSLYTAQDGYFVMGNASISTGGNNTHSHSTVEITLSGATGTQGIDDTGGGTDASQDGHTHTGSGGPTSTADHRPPFINITLAKAESDTEIPTGLIGMFDGTPPSNWIVKSGPGGDFYKRFIVGSTAYGATGGSENHTHDNLTITTGSASANQYQGRQGGNQVSTSAQSHTHDVTVSFSEESNLPPYIDVIFAYLSDASPPVAEFGENPPDNYISSSSTITFELKCWDDVQPDYLQLWSDWSGMWSANQTNSSPINNTVWYVTVSGIPEGEWKWGVYCNDTSGNEDWSDTNRTLIIDSTPPSVNLEYPPNNTINTTTRVPKFIFNTSDDRASTLSCEIFLNRTDTGTGIPKPYGTVNALNDSSTTIQVNETLADGDYEWWITCSDGANEKESEKRNLSIRFPSPSYANFDDPETTDFESVEDITNVCQPLLGKVGVFRIVWYGCVNASWADFDTYITFGYNFVDVDSANLNDTFNTSANITFYGLSYLHTPVILRDGKICNPPDCVITSYSSGTLSFNVTHFTNYSSSANSNLSIWDQTDPEGGSRTVYVNENVTFFANYTNLTSGEPINGSGVYCEISFNVSPYGPFNMTFNSSSLLYEYNRSFSLGGFYSWNVTCNGSVQDYEPLSANDSITIKQGYLEVMLVEPVDQKNVAQNTTFLVNVTVYCRKGYCGNVTGRIRYNSTSSNPDTDISTTEGDTPFYITDNPNPQNCSGNPLDKDEYCELVWNVNATGTIGSSYKIGALLESNMSYLDDNTTDNNTIQIVSCILDITLQWDSIDFGNLQPGTTNNSAPGNVNDNYNITVESVTTCNVDLYIKGTDLNRSLNDNYYIQVGNITWNNATNEYSSGYRLGYSWNLLKEAVSPSTNVTMYYWIDIPFGITADNYTGTLYIEGVESGEEP</sequence>
<feature type="domain" description="Periplasmic copper-binding protein NosD beta helix" evidence="2">
    <location>
        <begin position="159"/>
        <end position="344"/>
    </location>
</feature>
<dbReference type="Gene3D" id="2.160.20.10">
    <property type="entry name" value="Single-stranded right-handed beta-helix, Pectin lyase-like"/>
    <property type="match status" value="2"/>
</dbReference>
<dbReference type="Pfam" id="PF05048">
    <property type="entry name" value="NosD"/>
    <property type="match status" value="1"/>
</dbReference>
<dbReference type="SMART" id="SM00710">
    <property type="entry name" value="PbH1"/>
    <property type="match status" value="7"/>
</dbReference>
<dbReference type="Pfam" id="PF13229">
    <property type="entry name" value="Beta_helix"/>
    <property type="match status" value="1"/>
</dbReference>
<accession>A0A662DEJ9</accession>
<gene>
    <name evidence="4" type="ORF">DRJ04_05220</name>
</gene>
<feature type="domain" description="Right handed beta helix" evidence="3">
    <location>
        <begin position="16"/>
        <end position="144"/>
    </location>
</feature>
<dbReference type="InterPro" id="IPR013783">
    <property type="entry name" value="Ig-like_fold"/>
</dbReference>
<feature type="non-terminal residue" evidence="4">
    <location>
        <position position="1"/>
    </location>
</feature>
<dbReference type="InterPro" id="IPR012334">
    <property type="entry name" value="Pectin_lyas_fold"/>
</dbReference>
<comment type="caution">
    <text evidence="4">The sequence shown here is derived from an EMBL/GenBank/DDBJ whole genome shotgun (WGS) entry which is preliminary data.</text>
</comment>